<feature type="domain" description="Amidohydrolase-related" evidence="1">
    <location>
        <begin position="50"/>
        <end position="397"/>
    </location>
</feature>
<proteinExistence type="predicted"/>
<dbReference type="Gene3D" id="3.30.110.90">
    <property type="entry name" value="Amidohydrolase"/>
    <property type="match status" value="1"/>
</dbReference>
<dbReference type="Proteomes" id="UP000014139">
    <property type="component" value="Unassembled WGS sequence"/>
</dbReference>
<dbReference type="EMBL" id="AOUO01000408">
    <property type="protein sequence ID" value="EOD65398.1"/>
    <property type="molecule type" value="Genomic_DNA"/>
</dbReference>
<sequence length="405" mass="42904">MATTAITGARVFDGEKPLGVQTVVLDGPKIRRIGGDVPEGAETVDGRGATLLPGLIDAHVHSSPGSQALALRFGVTTELEMQGLHTRENRAHITEDDTVADIRSAGFGITPPGGHPSELMPEGFRPAGDLPPVRPLMPFSTTPEQAAAYVPQLLARGSDYIKFMIDDGSVEGHPGLPMLDQATLNAGAAEARKHGALTVAHTLTLDATRMAVEAGIDGVVHVFMDRPHTTEIVDLIAGADMFVVPCICLDASMMGITGSTLADDPRVARRLDVKWDETLRSSYHRYPQGKLEDVLETVQALATAGVDILAGTDASMPETFFGGLAHGASLHQELQYLVAAGLTPAQALRAATATTARRFGLSDRGRIAEGLRADLLLVDGDPAENIADTLNTRAVWRRGRRLAQA</sequence>
<reference evidence="2 3" key="1">
    <citation type="submission" date="2013-02" db="EMBL/GenBank/DDBJ databases">
        <title>Draft genome sequence of Amycolatopsis vancoresmycina strain DSM 44592T.</title>
        <authorList>
            <person name="Kumar S."/>
            <person name="Kaur N."/>
            <person name="Kaur C."/>
            <person name="Raghava G.P.S."/>
            <person name="Mayilraj S."/>
        </authorList>
    </citation>
    <scope>NUCLEOTIDE SEQUENCE [LARGE SCALE GENOMIC DNA]</scope>
    <source>
        <strain evidence="2 3">DSM 44592</strain>
    </source>
</reference>
<evidence type="ECO:0000313" key="3">
    <source>
        <dbReference type="Proteomes" id="UP000014139"/>
    </source>
</evidence>
<dbReference type="Gene3D" id="3.40.50.10910">
    <property type="entry name" value="Amidohydrolase"/>
    <property type="match status" value="1"/>
</dbReference>
<dbReference type="PATRIC" id="fig|1292037.4.peg.5076"/>
<dbReference type="GO" id="GO:0016810">
    <property type="term" value="F:hydrolase activity, acting on carbon-nitrogen (but not peptide) bonds"/>
    <property type="evidence" value="ECO:0007669"/>
    <property type="project" value="InterPro"/>
</dbReference>
<dbReference type="SUPFAM" id="SSF51556">
    <property type="entry name" value="Metallo-dependent hydrolases"/>
    <property type="match status" value="1"/>
</dbReference>
<dbReference type="InterPro" id="IPR006680">
    <property type="entry name" value="Amidohydro-rel"/>
</dbReference>
<name>R1G1J2_9PSEU</name>
<gene>
    <name evidence="2" type="ORF">H480_26882</name>
</gene>
<comment type="caution">
    <text evidence="2">The sequence shown here is derived from an EMBL/GenBank/DDBJ whole genome shotgun (WGS) entry which is preliminary data.</text>
</comment>
<dbReference type="PANTHER" id="PTHR43135:SF3">
    <property type="entry name" value="ALPHA-D-RIBOSE 1-METHYLPHOSPHONATE 5-TRIPHOSPHATE DIPHOSPHATASE"/>
    <property type="match status" value="1"/>
</dbReference>
<accession>R1G1J2</accession>
<dbReference type="InterPro" id="IPR011059">
    <property type="entry name" value="Metal-dep_hydrolase_composite"/>
</dbReference>
<keyword evidence="3" id="KW-1185">Reference proteome</keyword>
<dbReference type="InterPro" id="IPR051781">
    <property type="entry name" value="Metallo-dep_Hydrolase"/>
</dbReference>
<dbReference type="Gene3D" id="1.20.58.520">
    <property type="entry name" value="Amidohydrolase"/>
    <property type="match status" value="1"/>
</dbReference>
<dbReference type="PANTHER" id="PTHR43135">
    <property type="entry name" value="ALPHA-D-RIBOSE 1-METHYLPHOSPHONATE 5-TRIPHOSPHATE DIPHOSPHATASE"/>
    <property type="match status" value="1"/>
</dbReference>
<evidence type="ECO:0000313" key="2">
    <source>
        <dbReference type="EMBL" id="EOD65398.1"/>
    </source>
</evidence>
<evidence type="ECO:0000259" key="1">
    <source>
        <dbReference type="Pfam" id="PF01979"/>
    </source>
</evidence>
<organism evidence="2 3">
    <name type="scientific">Amycolatopsis vancoresmycina DSM 44592</name>
    <dbReference type="NCBI Taxonomy" id="1292037"/>
    <lineage>
        <taxon>Bacteria</taxon>
        <taxon>Bacillati</taxon>
        <taxon>Actinomycetota</taxon>
        <taxon>Actinomycetes</taxon>
        <taxon>Pseudonocardiales</taxon>
        <taxon>Pseudonocardiaceae</taxon>
        <taxon>Amycolatopsis</taxon>
    </lineage>
</organism>
<dbReference type="InterPro" id="IPR032466">
    <property type="entry name" value="Metal_Hydrolase"/>
</dbReference>
<dbReference type="RefSeq" id="WP_003099846.1">
    <property type="nucleotide sequence ID" value="NZ_AOUO01000408.1"/>
</dbReference>
<dbReference type="OrthoDB" id="3514520at2"/>
<dbReference type="eggNOG" id="COG1228">
    <property type="taxonomic scope" value="Bacteria"/>
</dbReference>
<protein>
    <submittedName>
        <fullName evidence="2">Organophosphate acid anhydrase</fullName>
    </submittedName>
</protein>
<dbReference type="SUPFAM" id="SSF51338">
    <property type="entry name" value="Composite domain of metallo-dependent hydrolases"/>
    <property type="match status" value="1"/>
</dbReference>
<dbReference type="Gene3D" id="2.30.40.10">
    <property type="entry name" value="Urease, subunit C, domain 1"/>
    <property type="match status" value="1"/>
</dbReference>
<dbReference type="Pfam" id="PF01979">
    <property type="entry name" value="Amidohydro_1"/>
    <property type="match status" value="1"/>
</dbReference>
<dbReference type="AlphaFoldDB" id="R1G1J2"/>